<sequence>MPVTVRKIPVKGNKDWAIVEVSTGQIKGRSTTKAKAQASANARNASKHGFKPTRR</sequence>
<feature type="compositionally biased region" description="Low complexity" evidence="1">
    <location>
        <begin position="29"/>
        <end position="44"/>
    </location>
</feature>
<evidence type="ECO:0008006" key="3">
    <source>
        <dbReference type="Google" id="ProtNLM"/>
    </source>
</evidence>
<dbReference type="AlphaFoldDB" id="A0A0F9IUH2"/>
<comment type="caution">
    <text evidence="2">The sequence shown here is derived from an EMBL/GenBank/DDBJ whole genome shotgun (WGS) entry which is preliminary data.</text>
</comment>
<organism evidence="2">
    <name type="scientific">marine sediment metagenome</name>
    <dbReference type="NCBI Taxonomy" id="412755"/>
    <lineage>
        <taxon>unclassified sequences</taxon>
        <taxon>metagenomes</taxon>
        <taxon>ecological metagenomes</taxon>
    </lineage>
</organism>
<reference evidence="2" key="1">
    <citation type="journal article" date="2015" name="Nature">
        <title>Complex archaea that bridge the gap between prokaryotes and eukaryotes.</title>
        <authorList>
            <person name="Spang A."/>
            <person name="Saw J.H."/>
            <person name="Jorgensen S.L."/>
            <person name="Zaremba-Niedzwiedzka K."/>
            <person name="Martijn J."/>
            <person name="Lind A.E."/>
            <person name="van Eijk R."/>
            <person name="Schleper C."/>
            <person name="Guy L."/>
            <person name="Ettema T.J."/>
        </authorList>
    </citation>
    <scope>NUCLEOTIDE SEQUENCE</scope>
</reference>
<proteinExistence type="predicted"/>
<feature type="region of interest" description="Disordered" evidence="1">
    <location>
        <begin position="24"/>
        <end position="55"/>
    </location>
</feature>
<protein>
    <recommendedName>
        <fullName evidence="3">DRBM domain-containing protein</fullName>
    </recommendedName>
</protein>
<accession>A0A0F9IUH2</accession>
<evidence type="ECO:0000313" key="2">
    <source>
        <dbReference type="EMBL" id="KKL97400.1"/>
    </source>
</evidence>
<dbReference type="EMBL" id="LAZR01018175">
    <property type="protein sequence ID" value="KKL97400.1"/>
    <property type="molecule type" value="Genomic_DNA"/>
</dbReference>
<evidence type="ECO:0000256" key="1">
    <source>
        <dbReference type="SAM" id="MobiDB-lite"/>
    </source>
</evidence>
<gene>
    <name evidence="2" type="ORF">LCGC14_1834870</name>
</gene>
<feature type="compositionally biased region" description="Basic residues" evidence="1">
    <location>
        <begin position="45"/>
        <end position="55"/>
    </location>
</feature>
<name>A0A0F9IUH2_9ZZZZ</name>